<reference evidence="3 4" key="1">
    <citation type="submission" date="2024-09" db="EMBL/GenBank/DDBJ databases">
        <authorList>
            <person name="Sun Q."/>
            <person name="Mori K."/>
        </authorList>
    </citation>
    <scope>NUCLEOTIDE SEQUENCE [LARGE SCALE GENOMIC DNA]</scope>
    <source>
        <strain evidence="3 4">JCM 4414</strain>
    </source>
</reference>
<dbReference type="PROSITE" id="PS51257">
    <property type="entry name" value="PROKAR_LIPOPROTEIN"/>
    <property type="match status" value="1"/>
</dbReference>
<evidence type="ECO:0000256" key="1">
    <source>
        <dbReference type="SAM" id="MobiDB-lite"/>
    </source>
</evidence>
<evidence type="ECO:0000256" key="2">
    <source>
        <dbReference type="SAM" id="SignalP"/>
    </source>
</evidence>
<feature type="signal peptide" evidence="2">
    <location>
        <begin position="1"/>
        <end position="26"/>
    </location>
</feature>
<dbReference type="RefSeq" id="WP_345486790.1">
    <property type="nucleotide sequence ID" value="NZ_BAAAWU010000001.1"/>
</dbReference>
<name>A0ABV5QL14_9ACTN</name>
<feature type="compositionally biased region" description="Low complexity" evidence="1">
    <location>
        <begin position="130"/>
        <end position="139"/>
    </location>
</feature>
<feature type="chain" id="PRO_5045690596" description="CBM2 domain-containing protein" evidence="2">
    <location>
        <begin position="27"/>
        <end position="262"/>
    </location>
</feature>
<feature type="compositionally biased region" description="Pro residues" evidence="1">
    <location>
        <begin position="140"/>
        <end position="162"/>
    </location>
</feature>
<evidence type="ECO:0000313" key="3">
    <source>
        <dbReference type="EMBL" id="MFB9554167.1"/>
    </source>
</evidence>
<dbReference type="PRINTS" id="PR01217">
    <property type="entry name" value="PRICHEXTENSN"/>
</dbReference>
<comment type="caution">
    <text evidence="3">The sequence shown here is derived from an EMBL/GenBank/DDBJ whole genome shotgun (WGS) entry which is preliminary data.</text>
</comment>
<proteinExistence type="predicted"/>
<feature type="compositionally biased region" description="Gly residues" evidence="1">
    <location>
        <begin position="91"/>
        <end position="106"/>
    </location>
</feature>
<protein>
    <recommendedName>
        <fullName evidence="5">CBM2 domain-containing protein</fullName>
    </recommendedName>
</protein>
<organism evidence="3 4">
    <name type="scientific">Streptomyces roseoviridis</name>
    <dbReference type="NCBI Taxonomy" id="67361"/>
    <lineage>
        <taxon>Bacteria</taxon>
        <taxon>Bacillati</taxon>
        <taxon>Actinomycetota</taxon>
        <taxon>Actinomycetes</taxon>
        <taxon>Kitasatosporales</taxon>
        <taxon>Streptomycetaceae</taxon>
        <taxon>Streptomyces</taxon>
    </lineage>
</organism>
<gene>
    <name evidence="3" type="ORF">ACFFTP_08155</name>
</gene>
<keyword evidence="2" id="KW-0732">Signal</keyword>
<evidence type="ECO:0008006" key="5">
    <source>
        <dbReference type="Google" id="ProtNLM"/>
    </source>
</evidence>
<sequence length="262" mass="26033">MSMRRRKRPGLMMVALCLGGALTACGAGDDGGGYAAVGTGAGQKGAVPPSGSVTLVPLDPTSPGLTSSTSRPSPRPSTSDTAPGAARAEGPGLGSSGGPGGPGGGTATAPPAVPGATAPPRTPERPGDPTGPATPTRPTTTPPAPRPSTTTPPPATPSPPTPAALTLSAPVLTDTDRRWCENVTVTFRNAGGTAVRSGTVAFATHVIGALGVHWATVHSSQPLPAPLAAGATRTHTYTVCVDSWRVPLGMRVDTRKVTAQWR</sequence>
<evidence type="ECO:0000313" key="4">
    <source>
        <dbReference type="Proteomes" id="UP001589716"/>
    </source>
</evidence>
<feature type="compositionally biased region" description="Low complexity" evidence="1">
    <location>
        <begin position="107"/>
        <end position="119"/>
    </location>
</feature>
<accession>A0ABV5QL14</accession>
<dbReference type="Proteomes" id="UP001589716">
    <property type="component" value="Unassembled WGS sequence"/>
</dbReference>
<keyword evidence="4" id="KW-1185">Reference proteome</keyword>
<feature type="compositionally biased region" description="Low complexity" evidence="1">
    <location>
        <begin position="57"/>
        <end position="83"/>
    </location>
</feature>
<dbReference type="EMBL" id="JBHMCT010000007">
    <property type="protein sequence ID" value="MFB9554167.1"/>
    <property type="molecule type" value="Genomic_DNA"/>
</dbReference>
<feature type="region of interest" description="Disordered" evidence="1">
    <location>
        <begin position="42"/>
        <end position="164"/>
    </location>
</feature>